<feature type="region of interest" description="Disordered" evidence="1">
    <location>
        <begin position="113"/>
        <end position="145"/>
    </location>
</feature>
<feature type="compositionally biased region" description="Polar residues" evidence="1">
    <location>
        <begin position="55"/>
        <end position="64"/>
    </location>
</feature>
<feature type="region of interest" description="Disordered" evidence="1">
    <location>
        <begin position="1"/>
        <end position="99"/>
    </location>
</feature>
<protein>
    <recommendedName>
        <fullName evidence="4">Sugar utilization regulatory protein IMP2</fullName>
    </recommendedName>
</protein>
<proteinExistence type="predicted"/>
<feature type="compositionally biased region" description="Low complexity" evidence="1">
    <location>
        <begin position="117"/>
        <end position="132"/>
    </location>
</feature>
<sequence length="461" mass="52398">MDRHRPILLTSPEGTNSIINNSTSLSVEDSHNNHNSLHDDPPSPQSTDLHYLDTPLNNHNSSPGVQFDAEQLQRGRSRIKKRNDNVSRSRDLVDTNGNPVNIASSSLHVAGINNANSSQSSHRGSRSGSRSFSRSRSRSRSRTASRIRDEEFLKWTVLRQDPSMRLHNYKIKYSNSGKSASSKKKKNKNNNENEDEDKEEDTDEEEAFEDTEDSEDTGDDTEDEEEDEEEEEEEDDDTDEEESDEEQVSDIENDNSINEQFNYDLGTKVLPNFCSSINDVLESSKPWIDKYETENPSNNDPNINISSLEGGYLRENENINEDSYILYVDLTSESIYAITYVMGTLVKNGDTVYIVHWHSDGRDDFVKKESIVNNIIKLRNHVLHLFDCISATVDNLDVIILSLTHPYPKHLLNEMINGLQPLALCCSLSMTLSGLQNFICSVPTFIIRKKLKRTKKKGIFD</sequence>
<accession>A0AAN7WRV8</accession>
<dbReference type="AlphaFoldDB" id="A0AAN7WRV8"/>
<dbReference type="EMBL" id="JAWIZZ010000056">
    <property type="protein sequence ID" value="KAK5774118.1"/>
    <property type="molecule type" value="Genomic_DNA"/>
</dbReference>
<reference evidence="3" key="1">
    <citation type="submission" date="2023-07" db="EMBL/GenBank/DDBJ databases">
        <title>A draft genome of Kazachstania heterogenica Y-27499.</title>
        <authorList>
            <person name="Donic C."/>
            <person name="Kralova J.S."/>
            <person name="Fidel L."/>
            <person name="Ben-Dor S."/>
            <person name="Jung S."/>
        </authorList>
    </citation>
    <scope>NUCLEOTIDE SEQUENCE [LARGE SCALE GENOMIC DNA]</scope>
    <source>
        <strain evidence="3">Y27499</strain>
    </source>
</reference>
<feature type="compositionally biased region" description="Low complexity" evidence="1">
    <location>
        <begin position="15"/>
        <end position="24"/>
    </location>
</feature>
<feature type="compositionally biased region" description="Basic and acidic residues" evidence="1">
    <location>
        <begin position="82"/>
        <end position="93"/>
    </location>
</feature>
<evidence type="ECO:0000256" key="1">
    <source>
        <dbReference type="SAM" id="MobiDB-lite"/>
    </source>
</evidence>
<feature type="compositionally biased region" description="Acidic residues" evidence="1">
    <location>
        <begin position="192"/>
        <end position="253"/>
    </location>
</feature>
<evidence type="ECO:0008006" key="4">
    <source>
        <dbReference type="Google" id="ProtNLM"/>
    </source>
</evidence>
<feature type="compositionally biased region" description="Basic residues" evidence="1">
    <location>
        <begin position="133"/>
        <end position="145"/>
    </location>
</feature>
<comment type="caution">
    <text evidence="2">The sequence shown here is derived from an EMBL/GenBank/DDBJ whole genome shotgun (WGS) entry which is preliminary data.</text>
</comment>
<organism evidence="2 3">
    <name type="scientific">Arxiozyma heterogenica</name>
    <dbReference type="NCBI Taxonomy" id="278026"/>
    <lineage>
        <taxon>Eukaryota</taxon>
        <taxon>Fungi</taxon>
        <taxon>Dikarya</taxon>
        <taxon>Ascomycota</taxon>
        <taxon>Saccharomycotina</taxon>
        <taxon>Saccharomycetes</taxon>
        <taxon>Saccharomycetales</taxon>
        <taxon>Saccharomycetaceae</taxon>
        <taxon>Arxiozyma</taxon>
    </lineage>
</organism>
<feature type="region of interest" description="Disordered" evidence="1">
    <location>
        <begin position="168"/>
        <end position="257"/>
    </location>
</feature>
<name>A0AAN7WRV8_9SACH</name>
<feature type="compositionally biased region" description="Basic and acidic residues" evidence="1">
    <location>
        <begin position="28"/>
        <end position="41"/>
    </location>
</feature>
<evidence type="ECO:0000313" key="3">
    <source>
        <dbReference type="Proteomes" id="UP001306508"/>
    </source>
</evidence>
<keyword evidence="3" id="KW-1185">Reference proteome</keyword>
<evidence type="ECO:0000313" key="2">
    <source>
        <dbReference type="EMBL" id="KAK5774118.1"/>
    </source>
</evidence>
<gene>
    <name evidence="2" type="ORF">RI543_004652</name>
</gene>
<dbReference type="Proteomes" id="UP001306508">
    <property type="component" value="Unassembled WGS sequence"/>
</dbReference>